<sequence length="474" mass="49905">MGDDICDLTAQELHALYKTGGTSPVEVMQAVLLRVEQLDPAVNAFCQIAADALDMARASETRWYRKRPLGPLDGVPVNIKDNVAVAGLATRYGSRVTDETPALDDSPCVARLRESGAICFAKTTLPDFAHKIVTDSPLTGVTRNPWDTDRTPGGSSGGAAAAVALGMAPAAIGTDGGGSIRIPAAFTGTFGFKPSFGRVPHAPRGPFGLLSHVGPMTRCVSDAARILTVISRPDSRDWYALPFDASDYELGLKCKPTPGGVRIAYSPSLGLAVTPETAVHDGLMRTVDTFRELGAKVQQEDPPGIARCNSIHATIWPACCRQLTEGLADGGAALDPSLQAYSESGATISRETLLGALIERGEIGGAVNAFFERYDLVICPVYPRVAMPLAELPASDGLFPHFTAWCNQLGLPAASVYTGTTSEGLPVGIQIVGGRHADALVLWASHILELALGRAPLAELARTLSSPMSGRKTH</sequence>
<evidence type="ECO:0000313" key="4">
    <source>
        <dbReference type="Proteomes" id="UP000054893"/>
    </source>
</evidence>
<dbReference type="InterPro" id="IPR023631">
    <property type="entry name" value="Amidase_dom"/>
</dbReference>
<evidence type="ECO:0000313" key="3">
    <source>
        <dbReference type="EMBL" id="SAL44649.1"/>
    </source>
</evidence>
<accession>A0A158HKV9</accession>
<dbReference type="PANTHER" id="PTHR11895:SF7">
    <property type="entry name" value="GLUTAMYL-TRNA(GLN) AMIDOTRANSFERASE SUBUNIT A, MITOCHONDRIAL"/>
    <property type="match status" value="1"/>
</dbReference>
<name>A0A158HKV9_CABSO</name>
<reference evidence="3 4" key="1">
    <citation type="submission" date="2016-01" db="EMBL/GenBank/DDBJ databases">
        <authorList>
            <person name="Oliw E.H."/>
        </authorList>
    </citation>
    <scope>NUCLEOTIDE SEQUENCE [LARGE SCALE GENOMIC DNA]</scope>
    <source>
        <strain evidence="3">LMG 22029</strain>
    </source>
</reference>
<dbReference type="Proteomes" id="UP000054893">
    <property type="component" value="Unassembled WGS sequence"/>
</dbReference>
<dbReference type="PANTHER" id="PTHR11895">
    <property type="entry name" value="TRANSAMIDASE"/>
    <property type="match status" value="1"/>
</dbReference>
<dbReference type="OrthoDB" id="8576090at2"/>
<dbReference type="AlphaFoldDB" id="A0A158HKV9"/>
<dbReference type="InterPro" id="IPR000120">
    <property type="entry name" value="Amidase"/>
</dbReference>
<dbReference type="PROSITE" id="PS00571">
    <property type="entry name" value="AMIDASES"/>
    <property type="match status" value="1"/>
</dbReference>
<dbReference type="SUPFAM" id="SSF75304">
    <property type="entry name" value="Amidase signature (AS) enzymes"/>
    <property type="match status" value="1"/>
</dbReference>
<dbReference type="Pfam" id="PF01425">
    <property type="entry name" value="Amidase"/>
    <property type="match status" value="1"/>
</dbReference>
<evidence type="ECO:0000259" key="2">
    <source>
        <dbReference type="Pfam" id="PF01425"/>
    </source>
</evidence>
<proteinExistence type="inferred from homology"/>
<dbReference type="GO" id="GO:0003824">
    <property type="term" value="F:catalytic activity"/>
    <property type="evidence" value="ECO:0007669"/>
    <property type="project" value="InterPro"/>
</dbReference>
<dbReference type="RefSeq" id="WP_060857818.1">
    <property type="nucleotide sequence ID" value="NZ_FCOC02000018.1"/>
</dbReference>
<gene>
    <name evidence="3" type="ORF">AWB64_04738</name>
</gene>
<dbReference type="InterPro" id="IPR020556">
    <property type="entry name" value="Amidase_CS"/>
</dbReference>
<dbReference type="Gene3D" id="3.90.1300.10">
    <property type="entry name" value="Amidase signature (AS) domain"/>
    <property type="match status" value="1"/>
</dbReference>
<feature type="domain" description="Amidase" evidence="2">
    <location>
        <begin position="26"/>
        <end position="442"/>
    </location>
</feature>
<organism evidence="3 4">
    <name type="scientific">Caballeronia sordidicola</name>
    <name type="common">Burkholderia sordidicola</name>
    <dbReference type="NCBI Taxonomy" id="196367"/>
    <lineage>
        <taxon>Bacteria</taxon>
        <taxon>Pseudomonadati</taxon>
        <taxon>Pseudomonadota</taxon>
        <taxon>Betaproteobacteria</taxon>
        <taxon>Burkholderiales</taxon>
        <taxon>Burkholderiaceae</taxon>
        <taxon>Caballeronia</taxon>
    </lineage>
</organism>
<dbReference type="EMBL" id="FCOC02000018">
    <property type="protein sequence ID" value="SAL44649.1"/>
    <property type="molecule type" value="Genomic_DNA"/>
</dbReference>
<evidence type="ECO:0000256" key="1">
    <source>
        <dbReference type="ARBA" id="ARBA00009199"/>
    </source>
</evidence>
<dbReference type="InterPro" id="IPR036928">
    <property type="entry name" value="AS_sf"/>
</dbReference>
<protein>
    <submittedName>
        <fullName evidence="3">Amidase</fullName>
    </submittedName>
</protein>
<comment type="similarity">
    <text evidence="1">Belongs to the amidase family.</text>
</comment>